<evidence type="ECO:0000313" key="4">
    <source>
        <dbReference type="Proteomes" id="UP000265618"/>
    </source>
</evidence>
<evidence type="ECO:0000313" key="3">
    <source>
        <dbReference type="EMBL" id="GIQ83965.1"/>
    </source>
</evidence>
<evidence type="ECO:0000256" key="1">
    <source>
        <dbReference type="SAM" id="Coils"/>
    </source>
</evidence>
<dbReference type="EMBL" id="BDIP01001250">
    <property type="protein sequence ID" value="GIQ83965.1"/>
    <property type="molecule type" value="Genomic_DNA"/>
</dbReference>
<proteinExistence type="predicted"/>
<accession>A0A9K3CXD5</accession>
<dbReference type="OrthoDB" id="120976at2759"/>
<evidence type="ECO:0000256" key="2">
    <source>
        <dbReference type="SAM" id="MobiDB-lite"/>
    </source>
</evidence>
<gene>
    <name evidence="3" type="ORF">KIPB_005371</name>
</gene>
<dbReference type="AlphaFoldDB" id="A0A9K3CXD5"/>
<protein>
    <submittedName>
        <fullName evidence="3">Uncharacterized protein</fullName>
    </submittedName>
</protein>
<dbReference type="Proteomes" id="UP000265618">
    <property type="component" value="Unassembled WGS sequence"/>
</dbReference>
<keyword evidence="1" id="KW-0175">Coiled coil</keyword>
<keyword evidence="4" id="KW-1185">Reference proteome</keyword>
<feature type="coiled-coil region" evidence="1">
    <location>
        <begin position="69"/>
        <end position="103"/>
    </location>
</feature>
<feature type="region of interest" description="Disordered" evidence="2">
    <location>
        <begin position="105"/>
        <end position="131"/>
    </location>
</feature>
<comment type="caution">
    <text evidence="3">The sequence shown here is derived from an EMBL/GenBank/DDBJ whole genome shotgun (WGS) entry which is preliminary data.</text>
</comment>
<feature type="non-terminal residue" evidence="3">
    <location>
        <position position="1"/>
    </location>
</feature>
<sequence length="131" mass="14183">DVQDASDAAAMEAEQRVQLEEALVFQEERRGHIEAAAAEEEQMLRDGTDAMQDGTDAMQDGTDAMQDGTDAMQGETAELKAERDELQAELDALEAMHPGLLAKVQASTPRPDSALVRAVKGPYSHTPSTHY</sequence>
<name>A0A9K3CXD5_9EUKA</name>
<organism evidence="3 4">
    <name type="scientific">Kipferlia bialata</name>
    <dbReference type="NCBI Taxonomy" id="797122"/>
    <lineage>
        <taxon>Eukaryota</taxon>
        <taxon>Metamonada</taxon>
        <taxon>Carpediemonas-like organisms</taxon>
        <taxon>Kipferlia</taxon>
    </lineage>
</organism>
<reference evidence="3 4" key="1">
    <citation type="journal article" date="2018" name="PLoS ONE">
        <title>The draft genome of Kipferlia bialata reveals reductive genome evolution in fornicate parasites.</title>
        <authorList>
            <person name="Tanifuji G."/>
            <person name="Takabayashi S."/>
            <person name="Kume K."/>
            <person name="Takagi M."/>
            <person name="Nakayama T."/>
            <person name="Kamikawa R."/>
            <person name="Inagaki Y."/>
            <person name="Hashimoto T."/>
        </authorList>
    </citation>
    <scope>NUCLEOTIDE SEQUENCE [LARGE SCALE GENOMIC DNA]</scope>
    <source>
        <strain evidence="3">NY0173</strain>
    </source>
</reference>